<dbReference type="EMBL" id="JANBPY010000685">
    <property type="protein sequence ID" value="KAJ1964572.1"/>
    <property type="molecule type" value="Genomic_DNA"/>
</dbReference>
<dbReference type="OrthoDB" id="5599942at2759"/>
<evidence type="ECO:0000313" key="1">
    <source>
        <dbReference type="EMBL" id="KAJ1964572.1"/>
    </source>
</evidence>
<feature type="non-terminal residue" evidence="1">
    <location>
        <position position="1"/>
    </location>
</feature>
<name>A0A9W8E7J5_9FUNG</name>
<sequence length="323" mass="36179">VSRPSPTHAWAALGCQADVYCRLQTQLNQRRLCSSLPRPHQEGAVFLGSKPVTSVRPANSLGQPRLTPPSSPLTRLAQAQRRGLSSSVLANARAITHHLETEAMLLSSHFEPVRVSLEISLQSPQSTQVWATPPVSPKRSSRSPHTVLKKLKRMEKTQRAHLLTVTRMVEQLAETLPCQVTHTESHILVHFPTGMARHQVHRLLRQMGIDPNEHYLDIREHPVAPQMTQQGKPHVAPLLSPFPLPQHPHLDLAQSVFSSTESSYDESWGEVSVPTVLLDDYLSTDVEICDYMDELDRLIQDNYVFGSQKQRSQDGSQNQSSSY</sequence>
<reference evidence="1" key="1">
    <citation type="submission" date="2022-07" db="EMBL/GenBank/DDBJ databases">
        <title>Phylogenomic reconstructions and comparative analyses of Kickxellomycotina fungi.</title>
        <authorList>
            <person name="Reynolds N.K."/>
            <person name="Stajich J.E."/>
            <person name="Barry K."/>
            <person name="Grigoriev I.V."/>
            <person name="Crous P."/>
            <person name="Smith M.E."/>
        </authorList>
    </citation>
    <scope>NUCLEOTIDE SEQUENCE</scope>
    <source>
        <strain evidence="1">RSA 1196</strain>
    </source>
</reference>
<protein>
    <submittedName>
        <fullName evidence="1">Uncharacterized protein</fullName>
    </submittedName>
</protein>
<gene>
    <name evidence="1" type="ORF">IWQ62_002899</name>
</gene>
<dbReference type="Proteomes" id="UP001150925">
    <property type="component" value="Unassembled WGS sequence"/>
</dbReference>
<accession>A0A9W8E7J5</accession>
<dbReference type="AlphaFoldDB" id="A0A9W8E7J5"/>
<evidence type="ECO:0000313" key="2">
    <source>
        <dbReference type="Proteomes" id="UP001150925"/>
    </source>
</evidence>
<proteinExistence type="predicted"/>
<organism evidence="1 2">
    <name type="scientific">Dispira parvispora</name>
    <dbReference type="NCBI Taxonomy" id="1520584"/>
    <lineage>
        <taxon>Eukaryota</taxon>
        <taxon>Fungi</taxon>
        <taxon>Fungi incertae sedis</taxon>
        <taxon>Zoopagomycota</taxon>
        <taxon>Kickxellomycotina</taxon>
        <taxon>Dimargaritomycetes</taxon>
        <taxon>Dimargaritales</taxon>
        <taxon>Dimargaritaceae</taxon>
        <taxon>Dispira</taxon>
    </lineage>
</organism>
<comment type="caution">
    <text evidence="1">The sequence shown here is derived from an EMBL/GenBank/DDBJ whole genome shotgun (WGS) entry which is preliminary data.</text>
</comment>
<keyword evidence="2" id="KW-1185">Reference proteome</keyword>